<dbReference type="AlphaFoldDB" id="A0AAW0SWE4"/>
<dbReference type="PANTHER" id="PTHR10773:SF19">
    <property type="match status" value="1"/>
</dbReference>
<accession>A0AAW0SWE4</accession>
<dbReference type="EMBL" id="JARAKH010000043">
    <property type="protein sequence ID" value="KAK8379152.1"/>
    <property type="molecule type" value="Genomic_DNA"/>
</dbReference>
<protein>
    <submittedName>
        <fullName evidence="2">Uncharacterized protein</fullName>
    </submittedName>
</protein>
<dbReference type="Proteomes" id="UP001487740">
    <property type="component" value="Unassembled WGS sequence"/>
</dbReference>
<evidence type="ECO:0000313" key="2">
    <source>
        <dbReference type="EMBL" id="KAK8379152.1"/>
    </source>
</evidence>
<keyword evidence="3" id="KW-1185">Reference proteome</keyword>
<sequence length="375" mass="43069">MELSDVDSPPTSPDVAGPSAGRKRQRTPARHKRAVAKEKRNKGEPYTSPASHRAMPQRVIGAACRDGCFSKVTMPGVQAIFSAFWAIGDYNLQNAYIQKMVAIMPIARKRTAAEVSRRSISRAYQVTYNNVTTKVCFSGFMAMHGISKRRIDNALRKMTHTSVPVPDQRGRHTPCQQDCGRESRACFYLDSTLTIRKLYDMYLSWMAQTYPQESRVTFHYYSDVFRKDFNISFAPPKVDTCTTCDTINMTITNATTDGEKLAQQAKLDEHLKEARAAQDFVKRLKNDNDENTRAVCMDLQQILPTPKLHTGIAYYKRKMWTYNFCIHNIKTGESTMFVWYETVAKRGSIEVARCLKKWLDMEKEKGEFYEPRRRQ</sequence>
<evidence type="ECO:0000313" key="3">
    <source>
        <dbReference type="Proteomes" id="UP001487740"/>
    </source>
</evidence>
<organism evidence="2 3">
    <name type="scientific">Scylla paramamosain</name>
    <name type="common">Mud crab</name>
    <dbReference type="NCBI Taxonomy" id="85552"/>
    <lineage>
        <taxon>Eukaryota</taxon>
        <taxon>Metazoa</taxon>
        <taxon>Ecdysozoa</taxon>
        <taxon>Arthropoda</taxon>
        <taxon>Crustacea</taxon>
        <taxon>Multicrustacea</taxon>
        <taxon>Malacostraca</taxon>
        <taxon>Eumalacostraca</taxon>
        <taxon>Eucarida</taxon>
        <taxon>Decapoda</taxon>
        <taxon>Pleocyemata</taxon>
        <taxon>Brachyura</taxon>
        <taxon>Eubrachyura</taxon>
        <taxon>Portunoidea</taxon>
        <taxon>Portunidae</taxon>
        <taxon>Portuninae</taxon>
        <taxon>Scylla</taxon>
    </lineage>
</organism>
<evidence type="ECO:0000256" key="1">
    <source>
        <dbReference type="SAM" id="MobiDB-lite"/>
    </source>
</evidence>
<gene>
    <name evidence="2" type="ORF">O3P69_019176</name>
</gene>
<feature type="compositionally biased region" description="Basic residues" evidence="1">
    <location>
        <begin position="21"/>
        <end position="34"/>
    </location>
</feature>
<comment type="caution">
    <text evidence="2">The sequence shown here is derived from an EMBL/GenBank/DDBJ whole genome shotgun (WGS) entry which is preliminary data.</text>
</comment>
<name>A0AAW0SWE4_SCYPA</name>
<feature type="region of interest" description="Disordered" evidence="1">
    <location>
        <begin position="1"/>
        <end position="54"/>
    </location>
</feature>
<reference evidence="2 3" key="1">
    <citation type="submission" date="2023-03" db="EMBL/GenBank/DDBJ databases">
        <title>High-quality genome of Scylla paramamosain provides insights in environmental adaptation.</title>
        <authorList>
            <person name="Zhang L."/>
        </authorList>
    </citation>
    <scope>NUCLEOTIDE SEQUENCE [LARGE SCALE GENOMIC DNA]</scope>
    <source>
        <strain evidence="2">LZ_2023a</strain>
        <tissue evidence="2">Muscle</tissue>
    </source>
</reference>
<proteinExistence type="predicted"/>
<dbReference type="PANTHER" id="PTHR10773">
    <property type="entry name" value="DNA-DIRECTED RNA POLYMERASES I, II, AND III SUBUNIT RPABC2"/>
    <property type="match status" value="1"/>
</dbReference>